<feature type="region of interest" description="Disordered" evidence="1">
    <location>
        <begin position="631"/>
        <end position="659"/>
    </location>
</feature>
<feature type="compositionally biased region" description="Basic residues" evidence="1">
    <location>
        <begin position="642"/>
        <end position="652"/>
    </location>
</feature>
<dbReference type="Proteomes" id="UP000287972">
    <property type="component" value="Unassembled WGS sequence"/>
</dbReference>
<keyword evidence="3" id="KW-1185">Reference proteome</keyword>
<evidence type="ECO:0000313" key="2">
    <source>
        <dbReference type="EMBL" id="RSL88531.1"/>
    </source>
</evidence>
<proteinExistence type="predicted"/>
<accession>A0A428SFH7</accession>
<comment type="caution">
    <text evidence="2">The sequence shown here is derived from an EMBL/GenBank/DDBJ whole genome shotgun (WGS) entry which is preliminary data.</text>
</comment>
<dbReference type="EMBL" id="NKCL01000022">
    <property type="protein sequence ID" value="RSL88531.1"/>
    <property type="molecule type" value="Genomic_DNA"/>
</dbReference>
<reference evidence="2 3" key="1">
    <citation type="submission" date="2017-06" db="EMBL/GenBank/DDBJ databases">
        <title>Comparative genomic analysis of Ambrosia Fusariam Clade fungi.</title>
        <authorList>
            <person name="Stajich J.E."/>
            <person name="Carrillo J."/>
            <person name="Kijimoto T."/>
            <person name="Eskalen A."/>
            <person name="O'Donnell K."/>
            <person name="Kasson M."/>
        </authorList>
    </citation>
    <scope>NUCLEOTIDE SEQUENCE [LARGE SCALE GENOMIC DNA]</scope>
    <source>
        <strain evidence="2 3">NRRL62606</strain>
    </source>
</reference>
<feature type="region of interest" description="Disordered" evidence="1">
    <location>
        <begin position="30"/>
        <end position="53"/>
    </location>
</feature>
<gene>
    <name evidence="2" type="ORF">CEP51_001643</name>
</gene>
<name>A0A428SFH7_9HYPO</name>
<evidence type="ECO:0000256" key="1">
    <source>
        <dbReference type="SAM" id="MobiDB-lite"/>
    </source>
</evidence>
<protein>
    <submittedName>
        <fullName evidence="2">Uncharacterized protein</fullName>
    </submittedName>
</protein>
<evidence type="ECO:0000313" key="3">
    <source>
        <dbReference type="Proteomes" id="UP000287972"/>
    </source>
</evidence>
<dbReference type="AlphaFoldDB" id="A0A428SFH7"/>
<organism evidence="2 3">
    <name type="scientific">Fusarium floridanum</name>
    <dbReference type="NCBI Taxonomy" id="1325733"/>
    <lineage>
        <taxon>Eukaryota</taxon>
        <taxon>Fungi</taxon>
        <taxon>Dikarya</taxon>
        <taxon>Ascomycota</taxon>
        <taxon>Pezizomycotina</taxon>
        <taxon>Sordariomycetes</taxon>
        <taxon>Hypocreomycetidae</taxon>
        <taxon>Hypocreales</taxon>
        <taxon>Nectriaceae</taxon>
        <taxon>Fusarium</taxon>
        <taxon>Fusarium solani species complex</taxon>
    </lineage>
</organism>
<sequence>MNTSSPTRSLPQLLTEENLSKLQRHLLSPSLTPSLSSRAPILSPTPSERLENAKRPVADAIKSLWDVVCNSRHEEHHRRRIREILKTDELRITRTGHVRHARNDESNPPDLKNPAYWETKRKFFEDIHRFYNDLRNAKDWVYDTMRALERLGHKGRQAVMEESELFIAGQNLVCYRGKQGRKPDLEDPMYWKAKLHELRAKYADIKRQTSLPPPLVQPDQAKEWVYNIIRALEIIGDENTWALRNSNLYIAGENDVRYGSGDPEPDPASWMAEVQHLGECYALESRRDETRPAQAPVTLEEAKELVFNAMWALELNPEGRRVLQDDECYIAGWNDVRCRDHHRIDPAYWMDRLKYFNDKRDDIWRWDSRRSDGQARVFNEIQRLIWDHGRSGLLFLLRDELYFDMAAESICYRGDNGYDARYQGRKPPDLEDPAYWDRRLQDFKAKNEQAGRKSPSNCIFTFAELDELEEIEKAKKAHQEQLVDDEFGRGNRIEEGIQQWVDSLQRNDLQRPSSPASIPSSVMESISSCDDSNTRCPSDESLVNRTRLRNVDCWELKWDAADYRISELESRTPSSPISLNAVHPGTQHFVHGWRTATPTVQLGRSLKRKTCHPDPTVSITHQTESPVRADLNNNSVGMPTLKKGKHDCKKRQGYPTQPSRLRRSARIAVKEGYMDTTPEFRRSARIAARRGRSPI</sequence>